<dbReference type="PANTHER" id="PTHR47802">
    <property type="entry name" value="GLYOXALASE FAMILY PROTEIN, EXPRESSED"/>
    <property type="match status" value="1"/>
</dbReference>
<dbReference type="AlphaFoldDB" id="A0A507CW67"/>
<accession>A0A507CW67</accession>
<evidence type="ECO:0000259" key="1">
    <source>
        <dbReference type="PROSITE" id="PS51819"/>
    </source>
</evidence>
<protein>
    <recommendedName>
        <fullName evidence="1">VOC domain-containing protein</fullName>
    </recommendedName>
</protein>
<feature type="domain" description="VOC" evidence="1">
    <location>
        <begin position="14"/>
        <end position="171"/>
    </location>
</feature>
<comment type="caution">
    <text evidence="4">The sequence shown here is derived from an EMBL/GenBank/DDBJ whole genome shotgun (WGS) entry which is preliminary data.</text>
</comment>
<dbReference type="Gene3D" id="3.10.180.10">
    <property type="entry name" value="2,3-Dihydroxybiphenyl 1,2-Dioxygenase, domain 1"/>
    <property type="match status" value="1"/>
</dbReference>
<proteinExistence type="predicted"/>
<dbReference type="STRING" id="286115.A0A507CW67"/>
<gene>
    <name evidence="4" type="ORF">SeLEV6574_g05088</name>
    <name evidence="2" type="ORF">SeLEV6574_g08430</name>
    <name evidence="3" type="ORF">SeMB42_g06273</name>
</gene>
<dbReference type="EMBL" id="QEAN01000342">
    <property type="protein sequence ID" value="TPX39717.1"/>
    <property type="molecule type" value="Genomic_DNA"/>
</dbReference>
<dbReference type="InterPro" id="IPR029068">
    <property type="entry name" value="Glyas_Bleomycin-R_OHBP_Dase"/>
</dbReference>
<dbReference type="EMBL" id="QEAM01000935">
    <property type="protein sequence ID" value="TPX32933.1"/>
    <property type="molecule type" value="Genomic_DNA"/>
</dbReference>
<reference evidence="5 6" key="1">
    <citation type="journal article" date="2019" name="Sci. Rep.">
        <title>Comparative genomics of chytrid fungi reveal insights into the obligate biotrophic and pathogenic lifestyle of Synchytrium endobioticum.</title>
        <authorList>
            <person name="van de Vossenberg B.T.L.H."/>
            <person name="Warris S."/>
            <person name="Nguyen H.D.T."/>
            <person name="van Gent-Pelzer M.P.E."/>
            <person name="Joly D.L."/>
            <person name="van de Geest H.C."/>
            <person name="Bonants P.J.M."/>
            <person name="Smith D.S."/>
            <person name="Levesque C.A."/>
            <person name="van der Lee T.A.J."/>
        </authorList>
    </citation>
    <scope>NUCLEOTIDE SEQUENCE [LARGE SCALE GENOMIC DNA]</scope>
    <source>
        <strain evidence="4 6">LEV6574</strain>
        <strain evidence="3 5">MB42</strain>
    </source>
</reference>
<organism evidence="4 6">
    <name type="scientific">Synchytrium endobioticum</name>
    <dbReference type="NCBI Taxonomy" id="286115"/>
    <lineage>
        <taxon>Eukaryota</taxon>
        <taxon>Fungi</taxon>
        <taxon>Fungi incertae sedis</taxon>
        <taxon>Chytridiomycota</taxon>
        <taxon>Chytridiomycota incertae sedis</taxon>
        <taxon>Chytridiomycetes</taxon>
        <taxon>Synchytriales</taxon>
        <taxon>Synchytriaceae</taxon>
        <taxon>Synchytrium</taxon>
    </lineage>
</organism>
<evidence type="ECO:0000313" key="6">
    <source>
        <dbReference type="Proteomes" id="UP000320475"/>
    </source>
</evidence>
<dbReference type="SUPFAM" id="SSF54593">
    <property type="entry name" value="Glyoxalase/Bleomycin resistance protein/Dihydroxybiphenyl dioxygenase"/>
    <property type="match status" value="1"/>
</dbReference>
<name>A0A507CW67_9FUNG</name>
<dbReference type="InterPro" id="IPR004360">
    <property type="entry name" value="Glyas_Fos-R_dOase_dom"/>
</dbReference>
<dbReference type="Proteomes" id="UP000317494">
    <property type="component" value="Unassembled WGS sequence"/>
</dbReference>
<evidence type="ECO:0000313" key="5">
    <source>
        <dbReference type="Proteomes" id="UP000317494"/>
    </source>
</evidence>
<dbReference type="Pfam" id="PF00903">
    <property type="entry name" value="Glyoxalase"/>
    <property type="match status" value="1"/>
</dbReference>
<keyword evidence="5" id="KW-1185">Reference proteome</keyword>
<dbReference type="Proteomes" id="UP000320475">
    <property type="component" value="Unassembled WGS sequence"/>
</dbReference>
<dbReference type="PROSITE" id="PS51819">
    <property type="entry name" value="VOC"/>
    <property type="match status" value="1"/>
</dbReference>
<sequence length="191" mass="21956">MNISSKFDPLPLHSVNHFSRETRDVQRLAKFYKNVLGFTELTRPPFDFEGIWLALPNQYQATRYQPDDSKHPSLGTISLHIMERHETRLPVNDSVFCGSNGKWRFQEGFPDPVHIGRSHHVALRTEDIEAVTRLLQKRNIPYHLKVIPGYGVVRQLFFYDPDGNGIEVGEFAVLQPEFHEAAMIEDEAACP</sequence>
<dbReference type="VEuPathDB" id="FungiDB:SeMB42_g06273"/>
<dbReference type="EMBL" id="QEAM01000226">
    <property type="protein sequence ID" value="TPX43393.1"/>
    <property type="molecule type" value="Genomic_DNA"/>
</dbReference>
<dbReference type="OrthoDB" id="16820at2759"/>
<dbReference type="PANTHER" id="PTHR47802:SF1">
    <property type="entry name" value="GLYOXALASE FAMILY PROTEIN, EXPRESSED"/>
    <property type="match status" value="1"/>
</dbReference>
<evidence type="ECO:0000313" key="3">
    <source>
        <dbReference type="EMBL" id="TPX39717.1"/>
    </source>
</evidence>
<dbReference type="InterPro" id="IPR037523">
    <property type="entry name" value="VOC_core"/>
</dbReference>
<evidence type="ECO:0000313" key="4">
    <source>
        <dbReference type="EMBL" id="TPX43393.1"/>
    </source>
</evidence>
<evidence type="ECO:0000313" key="2">
    <source>
        <dbReference type="EMBL" id="TPX32933.1"/>
    </source>
</evidence>